<proteinExistence type="predicted"/>
<evidence type="ECO:0000313" key="4">
    <source>
        <dbReference type="Proteomes" id="UP000236248"/>
    </source>
</evidence>
<dbReference type="AlphaFoldDB" id="A0A2K5AS93"/>
<dbReference type="EMBL" id="LT981265">
    <property type="protein sequence ID" value="SPC34507.1"/>
    <property type="molecule type" value="Genomic_DNA"/>
</dbReference>
<evidence type="ECO:0000313" key="3">
    <source>
        <dbReference type="EMBL" id="SPC34507.1"/>
    </source>
</evidence>
<keyword evidence="2" id="KW-0472">Membrane</keyword>
<dbReference type="KEGG" id="ncv:NCAV_1341"/>
<gene>
    <name evidence="3" type="ORF">NCAV_1341</name>
</gene>
<name>A0A2K5AS93_9ARCH</name>
<evidence type="ECO:0000256" key="2">
    <source>
        <dbReference type="SAM" id="Phobius"/>
    </source>
</evidence>
<feature type="compositionally biased region" description="Basic and acidic residues" evidence="1">
    <location>
        <begin position="34"/>
        <end position="44"/>
    </location>
</feature>
<keyword evidence="2" id="KW-0812">Transmembrane</keyword>
<sequence length="258" mass="28559">MSMDNHNDVHTHHYYYHHHHPPINPNHNTHHLKSKPEHVSESKHTKNKVLVANDDTNKNGKDYESNKNGITRARQRYGISPVIATTIILGITVTLGIALWAFANSSVGTSATTYASTITDYINYLRERFVIFNMAFKYDAIENSNAPSACSDNTKCVSIWLYNNGQVPLNVKTIIFSNSNGALTVNSIYGCILVTDNDGSSICKDGVVTNMSTDMFRIGAREVGVIAFQSEQALSNGAYTVRVLTERGNVQVYNQSLG</sequence>
<feature type="region of interest" description="Disordered" evidence="1">
    <location>
        <begin position="15"/>
        <end position="47"/>
    </location>
</feature>
<accession>A0A2K5AS93</accession>
<feature type="transmembrane region" description="Helical" evidence="2">
    <location>
        <begin position="82"/>
        <end position="103"/>
    </location>
</feature>
<keyword evidence="2" id="KW-1133">Transmembrane helix</keyword>
<keyword evidence="4" id="KW-1185">Reference proteome</keyword>
<dbReference type="Proteomes" id="UP000236248">
    <property type="component" value="Chromosome NCAV"/>
</dbReference>
<reference evidence="4" key="1">
    <citation type="submission" date="2018-01" db="EMBL/GenBank/DDBJ databases">
        <authorList>
            <person name="Kerou L M."/>
        </authorList>
    </citation>
    <scope>NUCLEOTIDE SEQUENCE [LARGE SCALE GENOMIC DNA]</scope>
    <source>
        <strain evidence="4">SCU2</strain>
    </source>
</reference>
<organism evidence="3 4">
    <name type="scientific">Candidatus Nitrosocaldus cavascurensis</name>
    <dbReference type="NCBI Taxonomy" id="2058097"/>
    <lineage>
        <taxon>Archaea</taxon>
        <taxon>Nitrososphaerota</taxon>
        <taxon>Nitrososphaeria</taxon>
        <taxon>Candidatus Nitrosocaldales</taxon>
        <taxon>Candidatus Nitrosocaldaceae</taxon>
        <taxon>Candidatus Nitrosocaldus</taxon>
    </lineage>
</organism>
<protein>
    <submittedName>
        <fullName evidence="3">Putative prepilin peptidase</fullName>
    </submittedName>
</protein>
<evidence type="ECO:0000256" key="1">
    <source>
        <dbReference type="SAM" id="MobiDB-lite"/>
    </source>
</evidence>